<proteinExistence type="predicted"/>
<dbReference type="OrthoDB" id="9797223at2"/>
<dbReference type="InterPro" id="IPR001034">
    <property type="entry name" value="DeoR_HTH"/>
</dbReference>
<dbReference type="InterPro" id="IPR036390">
    <property type="entry name" value="WH_DNA-bd_sf"/>
</dbReference>
<evidence type="ECO:0000259" key="4">
    <source>
        <dbReference type="PROSITE" id="PS51000"/>
    </source>
</evidence>
<dbReference type="SMART" id="SM01134">
    <property type="entry name" value="DeoRC"/>
    <property type="match status" value="1"/>
</dbReference>
<dbReference type="PROSITE" id="PS51000">
    <property type="entry name" value="HTH_DEOR_2"/>
    <property type="match status" value="1"/>
</dbReference>
<evidence type="ECO:0000313" key="6">
    <source>
        <dbReference type="Proteomes" id="UP000265926"/>
    </source>
</evidence>
<dbReference type="Proteomes" id="UP000265926">
    <property type="component" value="Unassembled WGS sequence"/>
</dbReference>
<dbReference type="Gene3D" id="3.40.50.1360">
    <property type="match status" value="1"/>
</dbReference>
<sequence length="254" mass="28548">MRNIAQRHKIILNELEKKGFVRVQDLSKKLDVSEVTIRKDLKELEERRLLYRNHGSASQLSSLINDRHIDEKAKVQVEEKARIADAANLLLEKNDRIIIASGTTLLRFAQQMTFAEPLTVITSSVKVSLTLSYKPNIDIIQLGGIMRKSSASVIGPHAEYFLKDLTCNKLFISVDGIDLDFGLTTSNLDEAYLNKFMIKAAQEVIVLADSSKFGKRGFGKICDMHQIHRIITDKNASPNAIAIMREKGIEVDLV</sequence>
<dbReference type="SUPFAM" id="SSF46785">
    <property type="entry name" value="Winged helix' DNA-binding domain"/>
    <property type="match status" value="1"/>
</dbReference>
<dbReference type="InterPro" id="IPR036388">
    <property type="entry name" value="WH-like_DNA-bd_sf"/>
</dbReference>
<keyword evidence="3" id="KW-0804">Transcription</keyword>
<accession>A0A399T249</accession>
<reference evidence="5 6" key="1">
    <citation type="submission" date="2018-08" db="EMBL/GenBank/DDBJ databases">
        <title>Pallidiluteibacterium maritimus gen. nov., sp. nov., isolated from coastal sediment.</title>
        <authorList>
            <person name="Zhou L.Y."/>
        </authorList>
    </citation>
    <scope>NUCLEOTIDE SEQUENCE [LARGE SCALE GENOMIC DNA]</scope>
    <source>
        <strain evidence="5 6">XSD2</strain>
    </source>
</reference>
<dbReference type="EMBL" id="QWGR01000004">
    <property type="protein sequence ID" value="RIJ48885.1"/>
    <property type="molecule type" value="Genomic_DNA"/>
</dbReference>
<dbReference type="PROSITE" id="PS00894">
    <property type="entry name" value="HTH_DEOR_1"/>
    <property type="match status" value="1"/>
</dbReference>
<evidence type="ECO:0000256" key="1">
    <source>
        <dbReference type="ARBA" id="ARBA00023015"/>
    </source>
</evidence>
<dbReference type="SUPFAM" id="SSF100950">
    <property type="entry name" value="NagB/RpiA/CoA transferase-like"/>
    <property type="match status" value="1"/>
</dbReference>
<dbReference type="InterPro" id="IPR014036">
    <property type="entry name" value="DeoR-like_C"/>
</dbReference>
<feature type="domain" description="HTH deoR-type" evidence="4">
    <location>
        <begin position="4"/>
        <end position="59"/>
    </location>
</feature>
<organism evidence="5 6">
    <name type="scientific">Maribellus luteus</name>
    <dbReference type="NCBI Taxonomy" id="2305463"/>
    <lineage>
        <taxon>Bacteria</taxon>
        <taxon>Pseudomonadati</taxon>
        <taxon>Bacteroidota</taxon>
        <taxon>Bacteroidia</taxon>
        <taxon>Marinilabiliales</taxon>
        <taxon>Prolixibacteraceae</taxon>
        <taxon>Maribellus</taxon>
    </lineage>
</organism>
<evidence type="ECO:0000313" key="5">
    <source>
        <dbReference type="EMBL" id="RIJ48885.1"/>
    </source>
</evidence>
<dbReference type="AlphaFoldDB" id="A0A399T249"/>
<dbReference type="PRINTS" id="PR00037">
    <property type="entry name" value="HTHLACR"/>
</dbReference>
<dbReference type="Pfam" id="PF08220">
    <property type="entry name" value="HTH_DeoR"/>
    <property type="match status" value="1"/>
</dbReference>
<dbReference type="InterPro" id="IPR050313">
    <property type="entry name" value="Carb_Metab_HTH_regulators"/>
</dbReference>
<comment type="caution">
    <text evidence="5">The sequence shown here is derived from an EMBL/GenBank/DDBJ whole genome shotgun (WGS) entry which is preliminary data.</text>
</comment>
<dbReference type="GO" id="GO:0003700">
    <property type="term" value="F:DNA-binding transcription factor activity"/>
    <property type="evidence" value="ECO:0007669"/>
    <property type="project" value="InterPro"/>
</dbReference>
<dbReference type="SMART" id="SM00420">
    <property type="entry name" value="HTH_DEOR"/>
    <property type="match status" value="1"/>
</dbReference>
<keyword evidence="1" id="KW-0805">Transcription regulation</keyword>
<keyword evidence="6" id="KW-1185">Reference proteome</keyword>
<dbReference type="GO" id="GO:0003677">
    <property type="term" value="F:DNA binding"/>
    <property type="evidence" value="ECO:0007669"/>
    <property type="project" value="UniProtKB-KW"/>
</dbReference>
<dbReference type="Pfam" id="PF00455">
    <property type="entry name" value="DeoRC"/>
    <property type="match status" value="1"/>
</dbReference>
<protein>
    <submittedName>
        <fullName evidence="5">DeoR/GlpR transcriptional regulator</fullName>
    </submittedName>
</protein>
<dbReference type="InterPro" id="IPR018356">
    <property type="entry name" value="Tscrpt_reg_HTH_DeoR_CS"/>
</dbReference>
<dbReference type="RefSeq" id="WP_119437805.1">
    <property type="nucleotide sequence ID" value="NZ_QWGR01000004.1"/>
</dbReference>
<dbReference type="InterPro" id="IPR037171">
    <property type="entry name" value="NagB/RpiA_transferase-like"/>
</dbReference>
<name>A0A399T249_9BACT</name>
<dbReference type="Gene3D" id="1.10.10.10">
    <property type="entry name" value="Winged helix-like DNA-binding domain superfamily/Winged helix DNA-binding domain"/>
    <property type="match status" value="1"/>
</dbReference>
<evidence type="ECO:0000256" key="3">
    <source>
        <dbReference type="ARBA" id="ARBA00023163"/>
    </source>
</evidence>
<evidence type="ECO:0000256" key="2">
    <source>
        <dbReference type="ARBA" id="ARBA00023125"/>
    </source>
</evidence>
<dbReference type="PANTHER" id="PTHR30363:SF44">
    <property type="entry name" value="AGA OPERON TRANSCRIPTIONAL REPRESSOR-RELATED"/>
    <property type="match status" value="1"/>
</dbReference>
<keyword evidence="2" id="KW-0238">DNA-binding</keyword>
<dbReference type="PANTHER" id="PTHR30363">
    <property type="entry name" value="HTH-TYPE TRANSCRIPTIONAL REGULATOR SRLR-RELATED"/>
    <property type="match status" value="1"/>
</dbReference>
<gene>
    <name evidence="5" type="ORF">D1614_10200</name>
</gene>